<evidence type="ECO:0000256" key="6">
    <source>
        <dbReference type="ARBA" id="ARBA00022989"/>
    </source>
</evidence>
<evidence type="ECO:0000313" key="10">
    <source>
        <dbReference type="EMBL" id="MDM8275502.1"/>
    </source>
</evidence>
<feature type="transmembrane region" description="Helical" evidence="9">
    <location>
        <begin position="324"/>
        <end position="344"/>
    </location>
</feature>
<dbReference type="SUPFAM" id="SSF81345">
    <property type="entry name" value="ABC transporter involved in vitamin B12 uptake, BtuC"/>
    <property type="match status" value="1"/>
</dbReference>
<feature type="transmembrane region" description="Helical" evidence="9">
    <location>
        <begin position="191"/>
        <end position="215"/>
    </location>
</feature>
<evidence type="ECO:0000256" key="7">
    <source>
        <dbReference type="ARBA" id="ARBA00023136"/>
    </source>
</evidence>
<keyword evidence="6 9" id="KW-1133">Transmembrane helix</keyword>
<evidence type="ECO:0000256" key="1">
    <source>
        <dbReference type="ARBA" id="ARBA00004651"/>
    </source>
</evidence>
<keyword evidence="7 9" id="KW-0472">Membrane</keyword>
<feature type="transmembrane region" description="Helical" evidence="9">
    <location>
        <begin position="105"/>
        <end position="122"/>
    </location>
</feature>
<organism evidence="10 11">
    <name type="scientific">Enorma phocaeensis</name>
    <dbReference type="NCBI Taxonomy" id="1871019"/>
    <lineage>
        <taxon>Bacteria</taxon>
        <taxon>Bacillati</taxon>
        <taxon>Actinomycetota</taxon>
        <taxon>Coriobacteriia</taxon>
        <taxon>Coriobacteriales</taxon>
        <taxon>Coriobacteriaceae</taxon>
        <taxon>Enorma</taxon>
    </lineage>
</organism>
<dbReference type="RefSeq" id="WP_289545592.1">
    <property type="nucleotide sequence ID" value="NZ_JAUDDZ010000012.1"/>
</dbReference>
<evidence type="ECO:0000256" key="3">
    <source>
        <dbReference type="ARBA" id="ARBA00022448"/>
    </source>
</evidence>
<feature type="transmembrane region" description="Helical" evidence="9">
    <location>
        <begin position="50"/>
        <end position="73"/>
    </location>
</feature>
<comment type="similarity">
    <text evidence="2">Belongs to the binding-protein-dependent transport system permease family. FecCD subfamily.</text>
</comment>
<gene>
    <name evidence="10" type="ORF">QUW28_08380</name>
</gene>
<dbReference type="Proteomes" id="UP001529421">
    <property type="component" value="Unassembled WGS sequence"/>
</dbReference>
<evidence type="ECO:0000256" key="2">
    <source>
        <dbReference type="ARBA" id="ARBA00007935"/>
    </source>
</evidence>
<keyword evidence="4" id="KW-1003">Cell membrane</keyword>
<dbReference type="InterPro" id="IPR037294">
    <property type="entry name" value="ABC_BtuC-like"/>
</dbReference>
<evidence type="ECO:0000256" key="9">
    <source>
        <dbReference type="SAM" id="Phobius"/>
    </source>
</evidence>
<evidence type="ECO:0000256" key="8">
    <source>
        <dbReference type="SAM" id="MobiDB-lite"/>
    </source>
</evidence>
<feature type="compositionally biased region" description="Basic and acidic residues" evidence="8">
    <location>
        <begin position="19"/>
        <end position="28"/>
    </location>
</feature>
<evidence type="ECO:0000256" key="4">
    <source>
        <dbReference type="ARBA" id="ARBA00022475"/>
    </source>
</evidence>
<comment type="subcellular location">
    <subcellularLocation>
        <location evidence="1">Cell membrane</location>
        <topology evidence="1">Multi-pass membrane protein</topology>
    </subcellularLocation>
</comment>
<dbReference type="Pfam" id="PF01032">
    <property type="entry name" value="FecCD"/>
    <property type="match status" value="1"/>
</dbReference>
<reference evidence="11" key="1">
    <citation type="submission" date="2023-06" db="EMBL/GenBank/DDBJ databases">
        <title>Identification and characterization of horizontal gene transfer across gut microbiota members of farm animals based on homology search.</title>
        <authorList>
            <person name="Zeman M."/>
            <person name="Kubasova T."/>
            <person name="Jahodarova E."/>
            <person name="Nykrynova M."/>
            <person name="Rychlik I."/>
        </authorList>
    </citation>
    <scope>NUCLEOTIDE SEQUENCE [LARGE SCALE GENOMIC DNA]</scope>
    <source>
        <strain evidence="11">154_Feed</strain>
    </source>
</reference>
<keyword evidence="11" id="KW-1185">Reference proteome</keyword>
<feature type="region of interest" description="Disordered" evidence="8">
    <location>
        <begin position="1"/>
        <end position="39"/>
    </location>
</feature>
<feature type="transmembrane region" description="Helical" evidence="9">
    <location>
        <begin position="134"/>
        <end position="156"/>
    </location>
</feature>
<dbReference type="Gene3D" id="1.10.3470.10">
    <property type="entry name" value="ABC transporter involved in vitamin B12 uptake, BtuC"/>
    <property type="match status" value="1"/>
</dbReference>
<keyword evidence="3" id="KW-0813">Transport</keyword>
<evidence type="ECO:0000313" key="11">
    <source>
        <dbReference type="Proteomes" id="UP001529421"/>
    </source>
</evidence>
<evidence type="ECO:0000256" key="5">
    <source>
        <dbReference type="ARBA" id="ARBA00022692"/>
    </source>
</evidence>
<proteinExistence type="inferred from homology"/>
<comment type="caution">
    <text evidence="10">The sequence shown here is derived from an EMBL/GenBank/DDBJ whole genome shotgun (WGS) entry which is preliminary data.</text>
</comment>
<name>A0ABT7VAI1_9ACTN</name>
<dbReference type="PANTHER" id="PTHR30472">
    <property type="entry name" value="FERRIC ENTEROBACTIN TRANSPORT SYSTEM PERMEASE PROTEIN"/>
    <property type="match status" value="1"/>
</dbReference>
<dbReference type="InterPro" id="IPR000522">
    <property type="entry name" value="ABC_transptr_permease_BtuC"/>
</dbReference>
<feature type="compositionally biased region" description="Low complexity" evidence="8">
    <location>
        <begin position="8"/>
        <end position="17"/>
    </location>
</feature>
<keyword evidence="5 9" id="KW-0812">Transmembrane</keyword>
<feature type="transmembrane region" description="Helical" evidence="9">
    <location>
        <begin position="235"/>
        <end position="256"/>
    </location>
</feature>
<protein>
    <submittedName>
        <fullName evidence="10">Iron ABC transporter permease</fullName>
    </submittedName>
</protein>
<feature type="transmembrane region" description="Helical" evidence="9">
    <location>
        <begin position="282"/>
        <end position="304"/>
    </location>
</feature>
<dbReference type="PANTHER" id="PTHR30472:SF41">
    <property type="entry name" value="TRANSPORT SYSTEM PERMEASE PROTEIN"/>
    <property type="match status" value="1"/>
</dbReference>
<feature type="transmembrane region" description="Helical" evidence="9">
    <location>
        <begin position="351"/>
        <end position="372"/>
    </location>
</feature>
<feature type="transmembrane region" description="Helical" evidence="9">
    <location>
        <begin position="162"/>
        <end position="184"/>
    </location>
</feature>
<dbReference type="CDD" id="cd06550">
    <property type="entry name" value="TM_ABC_iron-siderophores_like"/>
    <property type="match status" value="1"/>
</dbReference>
<accession>A0ABT7VAI1</accession>
<sequence length="378" mass="38999">MTAHRPSLDPSAADPAPEGQRERPRPLDDFPASSRGARSGRMPARRLRALAVWAALGCALAILLVAGICIGSVGATPAEVLDSILSGPDGTTLSQIVWQIRLPRVLASAILGGALSLSGFLLQTFFNNPIADPFVLGISSGARLAVALAMIVLLGARQVLTPWGSVAAALAGSLATMGAALVLARRVRTQSMLIIAGIMVGYVCSAATNFLIAFADDQDIVNLQSWSQGSFSGSSWSDLGVATAAIVAVSIVVFALSKPLGAYQLGEAFAHSVGVDVRRLRVLIVLVSSLLSATVTAFAGPISFVGIAAPHLARLAVGSSRPLLVMPACFLAGSVFCCGCDLLARTLFSPVELSVSAVTAVFGAPVVIALMLRRKGYR</sequence>
<dbReference type="EMBL" id="JAUDDZ010000012">
    <property type="protein sequence ID" value="MDM8275502.1"/>
    <property type="molecule type" value="Genomic_DNA"/>
</dbReference>